<evidence type="ECO:0000313" key="2">
    <source>
        <dbReference type="EMBL" id="SKB61801.1"/>
    </source>
</evidence>
<gene>
    <name evidence="2" type="ORF">SAMN05660866_02390</name>
</gene>
<evidence type="ECO:0000313" key="3">
    <source>
        <dbReference type="Proteomes" id="UP000190339"/>
    </source>
</evidence>
<protein>
    <submittedName>
        <fullName evidence="2">WG containing repeat-containing protein</fullName>
    </submittedName>
</protein>
<organism evidence="2 3">
    <name type="scientific">Maribacter arcticus</name>
    <dbReference type="NCBI Taxonomy" id="561365"/>
    <lineage>
        <taxon>Bacteria</taxon>
        <taxon>Pseudomonadati</taxon>
        <taxon>Bacteroidota</taxon>
        <taxon>Flavobacteriia</taxon>
        <taxon>Flavobacteriales</taxon>
        <taxon>Flavobacteriaceae</taxon>
        <taxon>Maribacter</taxon>
    </lineage>
</organism>
<proteinExistence type="predicted"/>
<keyword evidence="1" id="KW-0732">Signal</keyword>
<name>A0A1T5CR43_9FLAO</name>
<dbReference type="OrthoDB" id="5464673at2"/>
<dbReference type="Proteomes" id="UP000190339">
    <property type="component" value="Unassembled WGS sequence"/>
</dbReference>
<dbReference type="STRING" id="561365.SAMN05660866_02390"/>
<evidence type="ECO:0000256" key="1">
    <source>
        <dbReference type="SAM" id="SignalP"/>
    </source>
</evidence>
<keyword evidence="3" id="KW-1185">Reference proteome</keyword>
<dbReference type="PANTHER" id="PTHR37841">
    <property type="entry name" value="GLR2918 PROTEIN"/>
    <property type="match status" value="1"/>
</dbReference>
<feature type="signal peptide" evidence="1">
    <location>
        <begin position="1"/>
        <end position="20"/>
    </location>
</feature>
<reference evidence="3" key="1">
    <citation type="submission" date="2017-02" db="EMBL/GenBank/DDBJ databases">
        <authorList>
            <person name="Varghese N."/>
            <person name="Submissions S."/>
        </authorList>
    </citation>
    <scope>NUCLEOTIDE SEQUENCE [LARGE SCALE GENOMIC DNA]</scope>
    <source>
        <strain evidence="3">DSM 23546</strain>
    </source>
</reference>
<accession>A0A1T5CR43</accession>
<feature type="chain" id="PRO_5012391484" evidence="1">
    <location>
        <begin position="21"/>
        <end position="212"/>
    </location>
</feature>
<dbReference type="PANTHER" id="PTHR37841:SF1">
    <property type="entry name" value="DUF3298 DOMAIN-CONTAINING PROTEIN"/>
    <property type="match status" value="1"/>
</dbReference>
<dbReference type="InterPro" id="IPR032774">
    <property type="entry name" value="WG_beta_rep"/>
</dbReference>
<dbReference type="EMBL" id="FUYL01000007">
    <property type="protein sequence ID" value="SKB61801.1"/>
    <property type="molecule type" value="Genomic_DNA"/>
</dbReference>
<dbReference type="Pfam" id="PF14903">
    <property type="entry name" value="WG_beta_rep"/>
    <property type="match status" value="2"/>
</dbReference>
<dbReference type="AlphaFoldDB" id="A0A1T5CR43"/>
<dbReference type="RefSeq" id="WP_079512840.1">
    <property type="nucleotide sequence ID" value="NZ_CAXBOB010000093.1"/>
</dbReference>
<sequence length="212" mass="24151">MKKRIFLWVFTILVALPISAQVLQNIDEIAPFSEGLAAVRKGQQWGFINEEGKLVIEFRDDIYTNPKVDVTKKDVLGVQFPMFNEGLCLIKQTVEDGVPVYGFIDKTGAVVIKPQFLNIYPFKDGYTTGVLLDKTVKGENEFKLDIYEYKFFDVKVSTSGEITDYFENRDHILMTIRRYTTPTINAKLISTGLVALHTPDNGWTIKSLIEKK</sequence>